<dbReference type="PROSITE" id="PS00972">
    <property type="entry name" value="USP_1"/>
    <property type="match status" value="1"/>
</dbReference>
<dbReference type="GO" id="GO:0005634">
    <property type="term" value="C:nucleus"/>
    <property type="evidence" value="ECO:0007669"/>
    <property type="project" value="TreeGrafter"/>
</dbReference>
<dbReference type="GO" id="GO:0005829">
    <property type="term" value="C:cytosol"/>
    <property type="evidence" value="ECO:0007669"/>
    <property type="project" value="TreeGrafter"/>
</dbReference>
<evidence type="ECO:0000259" key="2">
    <source>
        <dbReference type="PROSITE" id="PS50235"/>
    </source>
</evidence>
<dbReference type="FunFam" id="3.90.70.10:FF:000119">
    <property type="entry name" value="Ubiquitin specific peptidase 36"/>
    <property type="match status" value="1"/>
</dbReference>
<dbReference type="GO" id="GO:0004843">
    <property type="term" value="F:cysteine-type deubiquitinase activity"/>
    <property type="evidence" value="ECO:0007669"/>
    <property type="project" value="InterPro"/>
</dbReference>
<protein>
    <recommendedName>
        <fullName evidence="2">USP domain-containing protein</fullName>
    </recommendedName>
</protein>
<dbReference type="GO" id="GO:0042981">
    <property type="term" value="P:regulation of apoptotic process"/>
    <property type="evidence" value="ECO:0007669"/>
    <property type="project" value="TreeGrafter"/>
</dbReference>
<dbReference type="PANTHER" id="PTHR24006:SF727">
    <property type="entry name" value="UBIQUITIN CARBOXYL-TERMINAL HYDROLASE 42"/>
    <property type="match status" value="1"/>
</dbReference>
<proteinExistence type="predicted"/>
<evidence type="ECO:0000313" key="3">
    <source>
        <dbReference type="Ensembl" id="ENSSOCP00000005938.1"/>
    </source>
</evidence>
<dbReference type="SUPFAM" id="SSF54001">
    <property type="entry name" value="Cysteine proteinases"/>
    <property type="match status" value="1"/>
</dbReference>
<dbReference type="Ensembl" id="ENSSOCT00000006097.1">
    <property type="protein sequence ID" value="ENSSOCP00000005938.1"/>
    <property type="gene ID" value="ENSSOCG00000004575.1"/>
</dbReference>
<feature type="compositionally biased region" description="Low complexity" evidence="1">
    <location>
        <begin position="1"/>
        <end position="14"/>
    </location>
</feature>
<dbReference type="Gene3D" id="3.90.70.10">
    <property type="entry name" value="Cysteine proteinases"/>
    <property type="match status" value="1"/>
</dbReference>
<dbReference type="InterPro" id="IPR018200">
    <property type="entry name" value="USP_CS"/>
</dbReference>
<feature type="domain" description="USP" evidence="2">
    <location>
        <begin position="107"/>
        <end position="215"/>
    </location>
</feature>
<dbReference type="InterPro" id="IPR001394">
    <property type="entry name" value="Peptidase_C19_UCH"/>
</dbReference>
<dbReference type="PANTHER" id="PTHR24006">
    <property type="entry name" value="UBIQUITIN CARBOXYL-TERMINAL HYDROLASE"/>
    <property type="match status" value="1"/>
</dbReference>
<organism evidence="3 4">
    <name type="scientific">Strix occidentalis caurina</name>
    <name type="common">northern spotted owl</name>
    <dbReference type="NCBI Taxonomy" id="311401"/>
    <lineage>
        <taxon>Eukaryota</taxon>
        <taxon>Metazoa</taxon>
        <taxon>Chordata</taxon>
        <taxon>Craniata</taxon>
        <taxon>Vertebrata</taxon>
        <taxon>Euteleostomi</taxon>
        <taxon>Archelosauria</taxon>
        <taxon>Archosauria</taxon>
        <taxon>Dinosauria</taxon>
        <taxon>Saurischia</taxon>
        <taxon>Theropoda</taxon>
        <taxon>Coelurosauria</taxon>
        <taxon>Aves</taxon>
        <taxon>Neognathae</taxon>
        <taxon>Neoaves</taxon>
        <taxon>Telluraves</taxon>
        <taxon>Strigiformes</taxon>
        <taxon>Strigidae</taxon>
        <taxon>Strix</taxon>
    </lineage>
</organism>
<dbReference type="InterPro" id="IPR038765">
    <property type="entry name" value="Papain-like_cys_pep_sf"/>
</dbReference>
<dbReference type="PROSITE" id="PS50235">
    <property type="entry name" value="USP_3"/>
    <property type="match status" value="1"/>
</dbReference>
<reference evidence="3" key="2">
    <citation type="submission" date="2025-09" db="UniProtKB">
        <authorList>
            <consortium name="Ensembl"/>
        </authorList>
    </citation>
    <scope>IDENTIFICATION</scope>
</reference>
<feature type="region of interest" description="Disordered" evidence="1">
    <location>
        <begin position="1"/>
        <end position="54"/>
    </location>
</feature>
<dbReference type="Proteomes" id="UP000694551">
    <property type="component" value="Unplaced"/>
</dbReference>
<accession>A0A8D0EVH5</accession>
<dbReference type="InterPro" id="IPR028889">
    <property type="entry name" value="USP"/>
</dbReference>
<name>A0A8D0EVH5_STROC</name>
<dbReference type="InterPro" id="IPR050164">
    <property type="entry name" value="Peptidase_C19"/>
</dbReference>
<dbReference type="Pfam" id="PF00443">
    <property type="entry name" value="UCH"/>
    <property type="match status" value="1"/>
</dbReference>
<dbReference type="GO" id="GO:0016579">
    <property type="term" value="P:protein deubiquitination"/>
    <property type="evidence" value="ECO:0007669"/>
    <property type="project" value="InterPro"/>
</dbReference>
<dbReference type="AlphaFoldDB" id="A0A8D0EVH5"/>
<keyword evidence="4" id="KW-1185">Reference proteome</keyword>
<reference evidence="3" key="1">
    <citation type="submission" date="2025-08" db="UniProtKB">
        <authorList>
            <consortium name="Ensembl"/>
        </authorList>
    </citation>
    <scope>IDENTIFICATION</scope>
</reference>
<sequence length="215" mass="23656">TMTIVKQKSSNSKKSSSRRSDKSKAPRSKKMTSRAANLGRVAPPEDTNKVSVDKGPGSAIYCRSSQKSKPFGQRDLVVNDGIAPPQRILFPPEKICMDWQQTQSVGVGLHNLGNTCFLNSTLQCLTYTPPLANYMLSLEHTQSCHEEGFCMMCTMETHINQVLCSSNSAIKPTSVINGLKRIGKHFHFGSQEDAHEFLCFTVDALQKACLNGSTK</sequence>
<evidence type="ECO:0000313" key="4">
    <source>
        <dbReference type="Proteomes" id="UP000694551"/>
    </source>
</evidence>
<evidence type="ECO:0000256" key="1">
    <source>
        <dbReference type="SAM" id="MobiDB-lite"/>
    </source>
</evidence>